<evidence type="ECO:0000256" key="3">
    <source>
        <dbReference type="ARBA" id="ARBA00009056"/>
    </source>
</evidence>
<dbReference type="STRING" id="4829.A0A168RIE3"/>
<evidence type="ECO:0000256" key="9">
    <source>
        <dbReference type="ARBA" id="ARBA00022691"/>
    </source>
</evidence>
<evidence type="ECO:0000256" key="8">
    <source>
        <dbReference type="ARBA" id="ARBA00022679"/>
    </source>
</evidence>
<evidence type="ECO:0000313" key="14">
    <source>
        <dbReference type="EMBL" id="SAM06990.1"/>
    </source>
</evidence>
<evidence type="ECO:0000313" key="15">
    <source>
        <dbReference type="Proteomes" id="UP000078561"/>
    </source>
</evidence>
<dbReference type="GO" id="GO:0005737">
    <property type="term" value="C:cytoplasm"/>
    <property type="evidence" value="ECO:0007669"/>
    <property type="project" value="UniProtKB-SubCell"/>
</dbReference>
<feature type="region of interest" description="Disordered" evidence="13">
    <location>
        <begin position="479"/>
        <end position="504"/>
    </location>
</feature>
<keyword evidence="9 12" id="KW-0949">S-adenosyl-L-methionine</keyword>
<dbReference type="SUPFAM" id="SSF53335">
    <property type="entry name" value="S-adenosyl-L-methionine-dependent methyltransferases"/>
    <property type="match status" value="2"/>
</dbReference>
<dbReference type="PANTHER" id="PTHR21210">
    <property type="entry name" value="TRNA (URACIL-O(2)-)-METHYLTRANSFERASE-RELATED"/>
    <property type="match status" value="1"/>
</dbReference>
<keyword evidence="8 12" id="KW-0808">Transferase</keyword>
<dbReference type="Gene3D" id="3.40.50.150">
    <property type="entry name" value="Vaccinia Virus protein VP39"/>
    <property type="match status" value="1"/>
</dbReference>
<feature type="compositionally biased region" description="Low complexity" evidence="13">
    <location>
        <begin position="482"/>
        <end position="496"/>
    </location>
</feature>
<dbReference type="Pfam" id="PF07757">
    <property type="entry name" value="AdoMet_MTase"/>
    <property type="match status" value="1"/>
</dbReference>
<evidence type="ECO:0000256" key="13">
    <source>
        <dbReference type="SAM" id="MobiDB-lite"/>
    </source>
</evidence>
<comment type="function">
    <text evidence="1">Probable adenosyl-L-methionine (AdoMet)-dependent tRNA (uracil-O(2)-)-methyltransferase.</text>
</comment>
<comment type="function">
    <text evidence="12">Adenosyl-L-methionine (AdoMet)-dependent tRNA (uracil-O(2)-)-methyltransferase.</text>
</comment>
<proteinExistence type="inferred from homology"/>
<dbReference type="GO" id="GO:0030488">
    <property type="term" value="P:tRNA methylation"/>
    <property type="evidence" value="ECO:0007669"/>
    <property type="project" value="UniProtKB-UniRule"/>
</dbReference>
<keyword evidence="10 12" id="KW-0819">tRNA processing</keyword>
<reference evidence="14" key="1">
    <citation type="submission" date="2016-04" db="EMBL/GenBank/DDBJ databases">
        <authorList>
            <person name="Evans L.H."/>
            <person name="Alamgir A."/>
            <person name="Owens N."/>
            <person name="Weber N.D."/>
            <person name="Virtaneva K."/>
            <person name="Barbian K."/>
            <person name="Babar A."/>
            <person name="Rosenke K."/>
        </authorList>
    </citation>
    <scope>NUCLEOTIDE SEQUENCE [LARGE SCALE GENOMIC DNA]</scope>
    <source>
        <strain evidence="14">CBS 101.48</strain>
    </source>
</reference>
<dbReference type="GO" id="GO:0141101">
    <property type="term" value="F:tRNA(Ser) (uridine(44)-2'-O-)-methyltransferase activity"/>
    <property type="evidence" value="ECO:0007669"/>
    <property type="project" value="UniProtKB-EC"/>
</dbReference>
<evidence type="ECO:0000256" key="1">
    <source>
        <dbReference type="ARBA" id="ARBA00002778"/>
    </source>
</evidence>
<comment type="subcellular location">
    <subcellularLocation>
        <location evidence="2 12">Cytoplasm</location>
    </subcellularLocation>
</comment>
<comment type="similarity">
    <text evidence="3 12">Belongs to the TRM44 family.</text>
</comment>
<protein>
    <recommendedName>
        <fullName evidence="5 12">tRNA (uracil-O(2)-)-methyltransferase</fullName>
        <ecNumber evidence="4 12">2.1.1.211</ecNumber>
    </recommendedName>
</protein>
<keyword evidence="7 12" id="KW-0489">Methyltransferase</keyword>
<dbReference type="OrthoDB" id="10047021at2759"/>
<evidence type="ECO:0000256" key="10">
    <source>
        <dbReference type="ARBA" id="ARBA00022694"/>
    </source>
</evidence>
<evidence type="ECO:0000256" key="12">
    <source>
        <dbReference type="RuleBase" id="RU368004"/>
    </source>
</evidence>
<organism evidence="14">
    <name type="scientific">Absidia glauca</name>
    <name type="common">Pin mould</name>
    <dbReference type="NCBI Taxonomy" id="4829"/>
    <lineage>
        <taxon>Eukaryota</taxon>
        <taxon>Fungi</taxon>
        <taxon>Fungi incertae sedis</taxon>
        <taxon>Mucoromycota</taxon>
        <taxon>Mucoromycotina</taxon>
        <taxon>Mucoromycetes</taxon>
        <taxon>Mucorales</taxon>
        <taxon>Cunninghamellaceae</taxon>
        <taxon>Absidia</taxon>
    </lineage>
</organism>
<evidence type="ECO:0000256" key="4">
    <source>
        <dbReference type="ARBA" id="ARBA00012795"/>
    </source>
</evidence>
<dbReference type="OMA" id="LFKWCIQ"/>
<dbReference type="InterPro" id="IPR011671">
    <property type="entry name" value="tRNA_uracil_MeTrfase"/>
</dbReference>
<evidence type="ECO:0000256" key="6">
    <source>
        <dbReference type="ARBA" id="ARBA00022490"/>
    </source>
</evidence>
<dbReference type="FunCoup" id="A0A168RIE3">
    <property type="interactions" value="41"/>
</dbReference>
<accession>A0A168RIE3</accession>
<dbReference type="EC" id="2.1.1.211" evidence="4 12"/>
<evidence type="ECO:0000256" key="11">
    <source>
        <dbReference type="ARBA" id="ARBA00047957"/>
    </source>
</evidence>
<dbReference type="InParanoid" id="A0A168RIE3"/>
<dbReference type="EMBL" id="LT554655">
    <property type="protein sequence ID" value="SAM06990.1"/>
    <property type="molecule type" value="Genomic_DNA"/>
</dbReference>
<sequence>MQDSKNDTTIDPNELFAQFSPSLYFDAPQKRGDTITATNDQADNVTTDSLSQAPCWYTLIEQDVPASSETFWKTVRRWTAEPHFVIPPVEKADIISSNTNDSDHAEISEDITLPFETVVRRLVPKRKSKDQVLTETVKYYEHFTEDSTYEGRVTYTPDIGSSTDSSLPFYYPKVLAYGFTYTTTTMDGDSGTLRLQILPLQSSDEPPTISDLKMRKALEAIIHKLFKWCIQARLGYKKKAHHDTLVPKEIYLDKYQEIKTKYADFFVRTWTEKTDPKKFVYEDLAIASYLICIWLMEEEKTKRKPTFVDLGCGNGLLTYLLNKEGYQGYGVDMADRRIWEKLCEGHNKSDMLRVEALYPSSVTYKADWIIGNHADELVPWFFVIPCCMHGLDGSRALPLANEEGGKYLAYTNYIRSIATQCGFDCEQDYLRIPSTKNIALIGRHRLRTIGQEQLHAIEAPGRGFTLRKTDREKEELRRLSNKNKNGNGNNNNNNYNKRARIETN</sequence>
<comment type="catalytic activity">
    <reaction evidence="11 12">
        <text>uridine(44) in tRNA(Ser) + S-adenosyl-L-methionine = 2'-O-methyluridine(44) in tRNA(Ser) + S-adenosyl-L-homocysteine + H(+)</text>
        <dbReference type="Rhea" id="RHEA:43100"/>
        <dbReference type="Rhea" id="RHEA-COMP:10339"/>
        <dbReference type="Rhea" id="RHEA-COMP:10340"/>
        <dbReference type="ChEBI" id="CHEBI:15378"/>
        <dbReference type="ChEBI" id="CHEBI:57856"/>
        <dbReference type="ChEBI" id="CHEBI:59789"/>
        <dbReference type="ChEBI" id="CHEBI:65315"/>
        <dbReference type="ChEBI" id="CHEBI:74478"/>
        <dbReference type="EC" id="2.1.1.211"/>
    </reaction>
</comment>
<dbReference type="PANTHER" id="PTHR21210:SF0">
    <property type="entry name" value="TRNA (URACIL-O(2)-)-METHYLTRANSFERASE-RELATED"/>
    <property type="match status" value="1"/>
</dbReference>
<dbReference type="Proteomes" id="UP000078561">
    <property type="component" value="Unassembled WGS sequence"/>
</dbReference>
<name>A0A168RIE3_ABSGL</name>
<keyword evidence="15" id="KW-1185">Reference proteome</keyword>
<evidence type="ECO:0000256" key="2">
    <source>
        <dbReference type="ARBA" id="ARBA00004496"/>
    </source>
</evidence>
<gene>
    <name evidence="14" type="primary">ABSGL_12617.1 scaffold 13066</name>
</gene>
<keyword evidence="6 12" id="KW-0963">Cytoplasm</keyword>
<evidence type="ECO:0000256" key="5">
    <source>
        <dbReference type="ARBA" id="ARBA00017788"/>
    </source>
</evidence>
<evidence type="ECO:0000256" key="7">
    <source>
        <dbReference type="ARBA" id="ARBA00022603"/>
    </source>
</evidence>
<dbReference type="AlphaFoldDB" id="A0A168RIE3"/>
<dbReference type="InterPro" id="IPR029063">
    <property type="entry name" value="SAM-dependent_MTases_sf"/>
</dbReference>